<keyword evidence="2 5" id="KW-0238">DNA-binding</keyword>
<dbReference type="PROSITE" id="PS50252">
    <property type="entry name" value="TBOX_3"/>
    <property type="match status" value="2"/>
</dbReference>
<dbReference type="GO" id="GO:0005634">
    <property type="term" value="C:nucleus"/>
    <property type="evidence" value="ECO:0007669"/>
    <property type="project" value="UniProtKB-SubCell"/>
</dbReference>
<dbReference type="SUPFAM" id="SSF49417">
    <property type="entry name" value="p53-like transcription factors"/>
    <property type="match status" value="1"/>
</dbReference>
<keyword evidence="3" id="KW-0804">Transcription</keyword>
<dbReference type="SMART" id="SM00425">
    <property type="entry name" value="TBOX"/>
    <property type="match status" value="1"/>
</dbReference>
<dbReference type="InterPro" id="IPR046360">
    <property type="entry name" value="T-box_DNA-bd"/>
</dbReference>
<dbReference type="InterPro" id="IPR008967">
    <property type="entry name" value="p53-like_TF_DNA-bd_sf"/>
</dbReference>
<dbReference type="PANTHER" id="PTHR11267">
    <property type="entry name" value="T-BOX PROTEIN-RELATED"/>
    <property type="match status" value="1"/>
</dbReference>
<comment type="subcellular location">
    <subcellularLocation>
        <location evidence="5">Nucleus</location>
    </subcellularLocation>
</comment>
<proteinExistence type="predicted"/>
<feature type="compositionally biased region" description="Low complexity" evidence="6">
    <location>
        <begin position="48"/>
        <end position="137"/>
    </location>
</feature>
<dbReference type="Pfam" id="PF00907">
    <property type="entry name" value="T-box"/>
    <property type="match status" value="1"/>
</dbReference>
<dbReference type="EMBL" id="OX597835">
    <property type="protein sequence ID" value="CAI9738911.1"/>
    <property type="molecule type" value="Genomic_DNA"/>
</dbReference>
<feature type="domain" description="T-box" evidence="9">
    <location>
        <begin position="211"/>
        <end position="320"/>
    </location>
</feature>
<dbReference type="GO" id="GO:0000785">
    <property type="term" value="C:chromatin"/>
    <property type="evidence" value="ECO:0007669"/>
    <property type="project" value="TreeGrafter"/>
</dbReference>
<accession>A0AA36BSM7</accession>
<evidence type="ECO:0000256" key="4">
    <source>
        <dbReference type="ARBA" id="ARBA00023242"/>
    </source>
</evidence>
<keyword evidence="11" id="KW-1185">Reference proteome</keyword>
<evidence type="ECO:0000313" key="11">
    <source>
        <dbReference type="Proteomes" id="UP001162480"/>
    </source>
</evidence>
<evidence type="ECO:0000256" key="1">
    <source>
        <dbReference type="ARBA" id="ARBA00023015"/>
    </source>
</evidence>
<feature type="signal peptide" evidence="8">
    <location>
        <begin position="1"/>
        <end position="31"/>
    </location>
</feature>
<keyword evidence="4 5" id="KW-0539">Nucleus</keyword>
<dbReference type="GO" id="GO:0000978">
    <property type="term" value="F:RNA polymerase II cis-regulatory region sequence-specific DNA binding"/>
    <property type="evidence" value="ECO:0007669"/>
    <property type="project" value="InterPro"/>
</dbReference>
<dbReference type="AlphaFoldDB" id="A0AA36BSM7"/>
<keyword evidence="7" id="KW-0472">Membrane</keyword>
<evidence type="ECO:0000256" key="7">
    <source>
        <dbReference type="SAM" id="Phobius"/>
    </source>
</evidence>
<feature type="chain" id="PRO_5041273261" evidence="8">
    <location>
        <begin position="32"/>
        <end position="409"/>
    </location>
</feature>
<keyword evidence="8" id="KW-0732">Signal</keyword>
<dbReference type="InterPro" id="IPR036960">
    <property type="entry name" value="T-box_sf"/>
</dbReference>
<feature type="region of interest" description="Disordered" evidence="6">
    <location>
        <begin position="48"/>
        <end position="139"/>
    </location>
</feature>
<evidence type="ECO:0000256" key="3">
    <source>
        <dbReference type="ARBA" id="ARBA00023163"/>
    </source>
</evidence>
<keyword evidence="7" id="KW-0812">Transmembrane</keyword>
<dbReference type="GO" id="GO:0045893">
    <property type="term" value="P:positive regulation of DNA-templated transcription"/>
    <property type="evidence" value="ECO:0007669"/>
    <property type="project" value="InterPro"/>
</dbReference>
<protein>
    <submittedName>
        <fullName evidence="10">T-box transcription factor TBX15-like isoform X3</fullName>
    </submittedName>
</protein>
<keyword evidence="1" id="KW-0805">Transcription regulation</keyword>
<feature type="domain" description="T-box" evidence="9">
    <location>
        <begin position="187"/>
        <end position="209"/>
    </location>
</feature>
<evidence type="ECO:0000256" key="8">
    <source>
        <dbReference type="SAM" id="SignalP"/>
    </source>
</evidence>
<feature type="transmembrane region" description="Helical" evidence="7">
    <location>
        <begin position="149"/>
        <end position="171"/>
    </location>
</feature>
<dbReference type="PANTHER" id="PTHR11267:SF20">
    <property type="entry name" value="T-BOX TRANSCRIPTION FACTOR TBX18"/>
    <property type="match status" value="1"/>
</dbReference>
<dbReference type="Gene3D" id="2.60.40.820">
    <property type="entry name" value="Transcription factor, T-box"/>
    <property type="match status" value="2"/>
</dbReference>
<evidence type="ECO:0000313" key="10">
    <source>
        <dbReference type="EMBL" id="CAI9738911.1"/>
    </source>
</evidence>
<evidence type="ECO:0000259" key="9">
    <source>
        <dbReference type="PROSITE" id="PS50252"/>
    </source>
</evidence>
<name>A0AA36BSM7_OCTVU</name>
<gene>
    <name evidence="10" type="ORF">OCTVUL_1B027201</name>
</gene>
<evidence type="ECO:0000256" key="5">
    <source>
        <dbReference type="PROSITE-ProRule" id="PRU00201"/>
    </source>
</evidence>
<dbReference type="Proteomes" id="UP001162480">
    <property type="component" value="Chromosome 22"/>
</dbReference>
<reference evidence="10" key="1">
    <citation type="submission" date="2023-08" db="EMBL/GenBank/DDBJ databases">
        <authorList>
            <person name="Alioto T."/>
            <person name="Alioto T."/>
            <person name="Gomez Garrido J."/>
        </authorList>
    </citation>
    <scope>NUCLEOTIDE SEQUENCE</scope>
</reference>
<dbReference type="GO" id="GO:0000981">
    <property type="term" value="F:DNA-binding transcription factor activity, RNA polymerase II-specific"/>
    <property type="evidence" value="ECO:0007669"/>
    <property type="project" value="TreeGrafter"/>
</dbReference>
<keyword evidence="7" id="KW-1133">Transmembrane helix</keyword>
<comment type="caution">
    <text evidence="5">Lacks conserved residue(s) required for the propagation of feature annotation.</text>
</comment>
<evidence type="ECO:0000256" key="6">
    <source>
        <dbReference type="SAM" id="MobiDB-lite"/>
    </source>
</evidence>
<dbReference type="GO" id="GO:0001708">
    <property type="term" value="P:cell fate specification"/>
    <property type="evidence" value="ECO:0007669"/>
    <property type="project" value="TreeGrafter"/>
</dbReference>
<organism evidence="10 11">
    <name type="scientific">Octopus vulgaris</name>
    <name type="common">Common octopus</name>
    <dbReference type="NCBI Taxonomy" id="6645"/>
    <lineage>
        <taxon>Eukaryota</taxon>
        <taxon>Metazoa</taxon>
        <taxon>Spiralia</taxon>
        <taxon>Lophotrochozoa</taxon>
        <taxon>Mollusca</taxon>
        <taxon>Cephalopoda</taxon>
        <taxon>Coleoidea</taxon>
        <taxon>Octopodiformes</taxon>
        <taxon>Octopoda</taxon>
        <taxon>Incirrata</taxon>
        <taxon>Octopodidae</taxon>
        <taxon>Octopus</taxon>
    </lineage>
</organism>
<dbReference type="InterPro" id="IPR001699">
    <property type="entry name" value="TF_T-box"/>
</dbReference>
<sequence length="409" mass="44801">MANSTRGFFVLPILFSFLLFGAFFTLTEVAAEANTTIAASNTTTVAPNTTTVAPNTTTVAPNTTTAAPNTTTAAPNTTTAAPNTTTASPNTTTVSPNTTTVSPNVTTVSPNVTTVSPNITTPMSTTPVHTSTHSPTVKPDKPSKFRVDIFFAGMAVGIGLVVIVVIIYHCYQAKRDILCEKQIKVELCQNELWLAFHRLGTEMIVTKSGSSKWMVAGVGDIIPPNQSYTHPNSPMSGSYIMSQVLSFEKIKLTNHKSLTPNQISLVSMQKFCPCIHLVEVINNEVCTNTEHCFSFTQTSFITVTAYQNQEITRLKIARNPSSLDMMLATLGMLYSRETPVSHCMKNSSKKQKTVSSKADIPKSQVDWNYPHGATEMVGDWPAMTLTQNTPLQYRYNIRPDRKVRRDQIF</sequence>
<evidence type="ECO:0000256" key="2">
    <source>
        <dbReference type="ARBA" id="ARBA00023125"/>
    </source>
</evidence>